<evidence type="ECO:0000313" key="1">
    <source>
        <dbReference type="EMBL" id="SFZ83480.1"/>
    </source>
</evidence>
<reference evidence="1 2" key="1">
    <citation type="submission" date="2016-11" db="EMBL/GenBank/DDBJ databases">
        <authorList>
            <person name="Jaros S."/>
            <person name="Januszkiewicz K."/>
            <person name="Wedrychowicz H."/>
        </authorList>
    </citation>
    <scope>NUCLEOTIDE SEQUENCE [LARGE SCALE GENOMIC DNA]</scope>
    <source>
        <strain evidence="1">NCIMB 2154T</strain>
    </source>
</reference>
<dbReference type="KEGG" id="tmar:MARIT_2084"/>
<dbReference type="STRING" id="1349785.GCA_000509405_01192"/>
<sequence length="256" mass="29197">MKKITVFIIVAMIGFASCAKKEKATAKKEQQATEANVYKGYPEALVKVFKKHGGLATWKQKKVLSFRKGDEEHTTDLYSRKALIAGTDYTIGFDGKKPWVQQKDTASFKGNADFYYNLYFYFYAMPFILADDGIVYEEAAPITFEGVSYPGIKISYNSGVGVSPEDNYYLYYNPKTYQMEWLGYTVTFFSKKASDTVKLIKYGAWTEVDGVLLPKSMTWYKRDENGAPLEPAKEPTVFEEITLSKTALTDDFYKKR</sequence>
<dbReference type="Proteomes" id="UP000231564">
    <property type="component" value="Chromosome MARIT"/>
</dbReference>
<dbReference type="Pfam" id="PF20113">
    <property type="entry name" value="DUF6503"/>
    <property type="match status" value="1"/>
</dbReference>
<dbReference type="EMBL" id="LT634361">
    <property type="protein sequence ID" value="SFZ83480.1"/>
    <property type="molecule type" value="Genomic_DNA"/>
</dbReference>
<gene>
    <name evidence="1" type="ORF">MARIT_2084</name>
</gene>
<proteinExistence type="predicted"/>
<organism evidence="1 2">
    <name type="scientific">Tenacibaculum maritimum NCIMB 2154</name>
    <dbReference type="NCBI Taxonomy" id="1349785"/>
    <lineage>
        <taxon>Bacteria</taxon>
        <taxon>Pseudomonadati</taxon>
        <taxon>Bacteroidota</taxon>
        <taxon>Flavobacteriia</taxon>
        <taxon>Flavobacteriales</taxon>
        <taxon>Flavobacteriaceae</taxon>
        <taxon>Tenacibaculum</taxon>
    </lineage>
</organism>
<dbReference type="InterPro" id="IPR045444">
    <property type="entry name" value="DUF6503"/>
</dbReference>
<keyword evidence="2" id="KW-1185">Reference proteome</keyword>
<dbReference type="OrthoDB" id="282859at2"/>
<evidence type="ECO:0008006" key="3">
    <source>
        <dbReference type="Google" id="ProtNLM"/>
    </source>
</evidence>
<evidence type="ECO:0000313" key="2">
    <source>
        <dbReference type="Proteomes" id="UP000231564"/>
    </source>
</evidence>
<name>A0A2H1EB66_9FLAO</name>
<dbReference type="AlphaFoldDB" id="A0A2H1EB66"/>
<dbReference type="GeneID" id="47723568"/>
<dbReference type="RefSeq" id="WP_024741442.1">
    <property type="nucleotide sequence ID" value="NZ_BAUG01000027.1"/>
</dbReference>
<accession>A0A2H1EB66</accession>
<dbReference type="PROSITE" id="PS51257">
    <property type="entry name" value="PROKAR_LIPOPROTEIN"/>
    <property type="match status" value="1"/>
</dbReference>
<protein>
    <recommendedName>
        <fullName evidence="3">Lipoprotein</fullName>
    </recommendedName>
</protein>